<evidence type="ECO:0000256" key="10">
    <source>
        <dbReference type="ARBA" id="ARBA00023128"/>
    </source>
</evidence>
<dbReference type="InterPro" id="IPR000573">
    <property type="entry name" value="AconitaseA/IPMdHydase_ssu_swvl"/>
</dbReference>
<dbReference type="PROSITE" id="PS00450">
    <property type="entry name" value="ACONITASE_1"/>
    <property type="match status" value="1"/>
</dbReference>
<gene>
    <name evidence="16" type="ORF">HII31_03637</name>
</gene>
<evidence type="ECO:0000259" key="14">
    <source>
        <dbReference type="Pfam" id="PF00330"/>
    </source>
</evidence>
<accession>A0A8H6RQB3</accession>
<comment type="caution">
    <text evidence="16">The sequence shown here is derived from an EMBL/GenBank/DDBJ whole genome shotgun (WGS) entry which is preliminary data.</text>
</comment>
<dbReference type="InterPro" id="IPR036008">
    <property type="entry name" value="Aconitase_4Fe-4S_dom"/>
</dbReference>
<dbReference type="Gene3D" id="3.20.19.10">
    <property type="entry name" value="Aconitase, domain 4"/>
    <property type="match status" value="1"/>
</dbReference>
<dbReference type="EMBL" id="JABCIY010000044">
    <property type="protein sequence ID" value="KAF7194963.1"/>
    <property type="molecule type" value="Genomic_DNA"/>
</dbReference>
<dbReference type="PROSITE" id="PS01244">
    <property type="entry name" value="ACONITASE_2"/>
    <property type="match status" value="1"/>
</dbReference>
<dbReference type="PRINTS" id="PR00415">
    <property type="entry name" value="ACONITASE"/>
</dbReference>
<dbReference type="InterPro" id="IPR018136">
    <property type="entry name" value="Aconitase_4Fe-4S_BS"/>
</dbReference>
<dbReference type="InterPro" id="IPR015931">
    <property type="entry name" value="Acnase/IPM_dHydase_lsu_aba_1/3"/>
</dbReference>
<dbReference type="GO" id="GO:0003994">
    <property type="term" value="F:aconitate hydratase activity"/>
    <property type="evidence" value="ECO:0007669"/>
    <property type="project" value="UniProtKB-EC"/>
</dbReference>
<dbReference type="OrthoDB" id="2224430at2759"/>
<dbReference type="InterPro" id="IPR006248">
    <property type="entry name" value="Aconitase_mito-like"/>
</dbReference>
<dbReference type="Proteomes" id="UP000660729">
    <property type="component" value="Unassembled WGS sequence"/>
</dbReference>
<evidence type="ECO:0000256" key="9">
    <source>
        <dbReference type="ARBA" id="ARBA00023014"/>
    </source>
</evidence>
<feature type="domain" description="Aconitase/3-isopropylmalate dehydratase large subunit alpha/beta/alpha" evidence="14">
    <location>
        <begin position="45"/>
        <end position="486"/>
    </location>
</feature>
<dbReference type="Pfam" id="PF00694">
    <property type="entry name" value="Aconitase_C"/>
    <property type="match status" value="1"/>
</dbReference>
<dbReference type="AlphaFoldDB" id="A0A8H6RQB3"/>
<evidence type="ECO:0000256" key="1">
    <source>
        <dbReference type="ARBA" id="ARBA00004173"/>
    </source>
</evidence>
<dbReference type="PANTHER" id="PTHR43160">
    <property type="entry name" value="ACONITATE HYDRATASE B"/>
    <property type="match status" value="1"/>
</dbReference>
<dbReference type="GO" id="GO:0051539">
    <property type="term" value="F:4 iron, 4 sulfur cluster binding"/>
    <property type="evidence" value="ECO:0007669"/>
    <property type="project" value="UniProtKB-UniRule"/>
</dbReference>
<dbReference type="Gene3D" id="3.40.1060.10">
    <property type="entry name" value="Aconitase, Domain 2"/>
    <property type="match status" value="1"/>
</dbReference>
<dbReference type="FunFam" id="3.20.19.10:FF:000002">
    <property type="entry name" value="Aconitate hydratase, mitochondrial"/>
    <property type="match status" value="1"/>
</dbReference>
<keyword evidence="11 13" id="KW-0456">Lyase</keyword>
<evidence type="ECO:0000259" key="15">
    <source>
        <dbReference type="Pfam" id="PF00694"/>
    </source>
</evidence>
<name>A0A8H6RQB3_9PEZI</name>
<comment type="subcellular location">
    <subcellularLocation>
        <location evidence="1 13">Mitochondrion</location>
    </subcellularLocation>
</comment>
<dbReference type="InterPro" id="IPR015932">
    <property type="entry name" value="Aconitase_dom2"/>
</dbReference>
<dbReference type="EC" id="4.2.1.-" evidence="13"/>
<keyword evidence="6 13" id="KW-0479">Metal-binding</keyword>
<sequence>MASEQNIRPVPMSKFEPDHFINYALMQSTLSDVKSKLARPLTYAEKLLYSHVDNAQEIGTIIRGETYLKIRPDRVASPDSTGQTVLLQFMSAEIPEVAVPYTVHCDHLIQAEVAGTGIEDLGEAWKANEEVYDFLSSACARYGIGFWKPGSGIIHQILLENYAFPGGLMLGTDSHTPNAGGLGMCAIGVGGADAVDVLAVSSWEIRAPKIMGVKLVGGMNGWTAPKDIILALAGIVTTKGGTGYIIEYFGPGVETLSCTGMATICNMGAELGATTSVFPYTAQMYDYLVATGRQEIADLARSNAGNLRSDEGAEIEYDKIIEIDLAKLEPHINGPYSPDLATPISDFARQAREHGWPENISAGLIGSCTNASYEDMNRACDVAQDALDHGLTSRCKFVVTPGSEQIRATIERDGQLKTLGSLGGLVLANACGPCIGQWHRADVGDGEPNSIISSYNRNFSGRNDGNPGTHSFLASPEIVVAMVLSGSLTFNPLTDTLQDSNGHKFHLKPPRRGFSLPKQGYKSNTDIYQRPLPTSERQSLDIKISPNSQRLQLLTPFPPWNGKSITNAPILIKCSGKTTTDAISAAGPWLKYRGHLDNISNNLLIGATNAYTSKKNRVLNVLTGKYSPVPTVARHYKQNSVPWIIIGSTNFGEGSSREHAALEIRHLGGIAVVAKSFARIYEMNLKRQGVLPFTFRRQEDFEELEERDRVEIDLSGLLGGKEVVMIVRKEDGRVERIELKHTLTEMQIEWFRCGSALNAMRKERGL</sequence>
<evidence type="ECO:0000256" key="2">
    <source>
        <dbReference type="ARBA" id="ARBA00004717"/>
    </source>
</evidence>
<organism evidence="16 17">
    <name type="scientific">Pseudocercospora fuligena</name>
    <dbReference type="NCBI Taxonomy" id="685502"/>
    <lineage>
        <taxon>Eukaryota</taxon>
        <taxon>Fungi</taxon>
        <taxon>Dikarya</taxon>
        <taxon>Ascomycota</taxon>
        <taxon>Pezizomycotina</taxon>
        <taxon>Dothideomycetes</taxon>
        <taxon>Dothideomycetidae</taxon>
        <taxon>Mycosphaerellales</taxon>
        <taxon>Mycosphaerellaceae</taxon>
        <taxon>Pseudocercospora</taxon>
    </lineage>
</organism>
<keyword evidence="8 13" id="KW-0408">Iron</keyword>
<comment type="similarity">
    <text evidence="3 13">Belongs to the aconitase/IPM isomerase family.</text>
</comment>
<dbReference type="SUPFAM" id="SSF52016">
    <property type="entry name" value="LeuD/IlvD-like"/>
    <property type="match status" value="1"/>
</dbReference>
<dbReference type="NCBIfam" id="TIGR01340">
    <property type="entry name" value="aconitase_mito"/>
    <property type="match status" value="1"/>
</dbReference>
<evidence type="ECO:0000256" key="12">
    <source>
        <dbReference type="ARBA" id="ARBA00023501"/>
    </source>
</evidence>
<dbReference type="InterPro" id="IPR001030">
    <property type="entry name" value="Acoase/IPM_deHydtase_lsu_aba"/>
</dbReference>
<evidence type="ECO:0000256" key="11">
    <source>
        <dbReference type="ARBA" id="ARBA00023239"/>
    </source>
</evidence>
<keyword evidence="5" id="KW-0816">Tricarboxylic acid cycle</keyword>
<dbReference type="SUPFAM" id="SSF53732">
    <property type="entry name" value="Aconitase iron-sulfur domain"/>
    <property type="match status" value="1"/>
</dbReference>
<evidence type="ECO:0000256" key="13">
    <source>
        <dbReference type="RuleBase" id="RU362107"/>
    </source>
</evidence>
<dbReference type="FunFam" id="3.40.1060.10:FF:000001">
    <property type="entry name" value="Aconitate hydratase, mitochondrial"/>
    <property type="match status" value="1"/>
</dbReference>
<keyword evidence="17" id="KW-1185">Reference proteome</keyword>
<dbReference type="FunFam" id="3.30.499.10:FF:000003">
    <property type="entry name" value="Aconitate hydratase, mitochondrial"/>
    <property type="match status" value="1"/>
</dbReference>
<dbReference type="InterPro" id="IPR015928">
    <property type="entry name" value="Aconitase/3IPM_dehydase_swvl"/>
</dbReference>
<evidence type="ECO:0000256" key="4">
    <source>
        <dbReference type="ARBA" id="ARBA00015940"/>
    </source>
</evidence>
<dbReference type="Gene3D" id="3.30.499.10">
    <property type="entry name" value="Aconitase, domain 3"/>
    <property type="match status" value="2"/>
</dbReference>
<dbReference type="GO" id="GO:0005739">
    <property type="term" value="C:mitochondrion"/>
    <property type="evidence" value="ECO:0007669"/>
    <property type="project" value="UniProtKB-SubCell"/>
</dbReference>
<protein>
    <recommendedName>
        <fullName evidence="4 13">Aconitate hydratase, mitochondrial</fullName>
        <shortName evidence="13">Aconitase</shortName>
        <ecNumber evidence="13">4.2.1.-</ecNumber>
    </recommendedName>
</protein>
<evidence type="ECO:0000313" key="16">
    <source>
        <dbReference type="EMBL" id="KAF7194963.1"/>
    </source>
</evidence>
<comment type="cofactor">
    <cofactor evidence="13">
        <name>[4Fe-4S] cluster</name>
        <dbReference type="ChEBI" id="CHEBI:49883"/>
    </cofactor>
    <text evidence="13">Binds 1 [4Fe-4S] cluster per subunit.</text>
</comment>
<evidence type="ECO:0000313" key="17">
    <source>
        <dbReference type="Proteomes" id="UP000660729"/>
    </source>
</evidence>
<dbReference type="GO" id="GO:0006099">
    <property type="term" value="P:tricarboxylic acid cycle"/>
    <property type="evidence" value="ECO:0007669"/>
    <property type="project" value="UniProtKB-KW"/>
</dbReference>
<evidence type="ECO:0000256" key="5">
    <source>
        <dbReference type="ARBA" id="ARBA00022532"/>
    </source>
</evidence>
<evidence type="ECO:0000256" key="3">
    <source>
        <dbReference type="ARBA" id="ARBA00007185"/>
    </source>
</evidence>
<feature type="domain" description="Aconitase A/isopropylmalate dehydratase small subunit swivel" evidence="15">
    <location>
        <begin position="569"/>
        <end position="697"/>
    </location>
</feature>
<evidence type="ECO:0000256" key="8">
    <source>
        <dbReference type="ARBA" id="ARBA00023004"/>
    </source>
</evidence>
<reference evidence="16" key="1">
    <citation type="submission" date="2020-04" db="EMBL/GenBank/DDBJ databases">
        <title>Draft genome resource of the tomato pathogen Pseudocercospora fuligena.</title>
        <authorList>
            <person name="Zaccaron A."/>
        </authorList>
    </citation>
    <scope>NUCLEOTIDE SEQUENCE</scope>
    <source>
        <strain evidence="16">PF001</strain>
    </source>
</reference>
<dbReference type="Pfam" id="PF00330">
    <property type="entry name" value="Aconitase"/>
    <property type="match status" value="1"/>
</dbReference>
<dbReference type="FunFam" id="3.30.499.10:FF:000004">
    <property type="entry name" value="Aconitate hydratase, mitochondrial"/>
    <property type="match status" value="1"/>
</dbReference>
<keyword evidence="7 13" id="KW-0809">Transit peptide</keyword>
<keyword evidence="10 13" id="KW-0496">Mitochondrion</keyword>
<comment type="pathway">
    <text evidence="2">Carbohydrate metabolism; tricarboxylic acid cycle; isocitrate from oxaloacetate: step 2/2.</text>
</comment>
<dbReference type="PANTHER" id="PTHR43160:SF3">
    <property type="entry name" value="ACONITATE HYDRATASE, MITOCHONDRIAL"/>
    <property type="match status" value="1"/>
</dbReference>
<proteinExistence type="inferred from homology"/>
<dbReference type="NCBIfam" id="NF005558">
    <property type="entry name" value="PRK07229.1"/>
    <property type="match status" value="1"/>
</dbReference>
<dbReference type="GO" id="GO:0005829">
    <property type="term" value="C:cytosol"/>
    <property type="evidence" value="ECO:0007669"/>
    <property type="project" value="TreeGrafter"/>
</dbReference>
<keyword evidence="9 13" id="KW-0411">Iron-sulfur</keyword>
<dbReference type="GO" id="GO:0046872">
    <property type="term" value="F:metal ion binding"/>
    <property type="evidence" value="ECO:0007669"/>
    <property type="project" value="UniProtKB-UniRule"/>
</dbReference>
<evidence type="ECO:0000256" key="7">
    <source>
        <dbReference type="ARBA" id="ARBA00022946"/>
    </source>
</evidence>
<dbReference type="InterPro" id="IPR050926">
    <property type="entry name" value="Aconitase/IPM_isomerase"/>
</dbReference>
<comment type="catalytic activity">
    <reaction evidence="12">
        <text>citrate = D-threo-isocitrate</text>
        <dbReference type="Rhea" id="RHEA:10336"/>
        <dbReference type="ChEBI" id="CHEBI:15562"/>
        <dbReference type="ChEBI" id="CHEBI:16947"/>
        <dbReference type="EC" id="4.2.1.3"/>
    </reaction>
</comment>
<evidence type="ECO:0000256" key="6">
    <source>
        <dbReference type="ARBA" id="ARBA00022723"/>
    </source>
</evidence>